<feature type="active site" evidence="3">
    <location>
        <position position="84"/>
    </location>
</feature>
<dbReference type="GO" id="GO:0046872">
    <property type="term" value="F:metal ion binding"/>
    <property type="evidence" value="ECO:0007669"/>
    <property type="project" value="UniProtKB-KW"/>
</dbReference>
<evidence type="ECO:0000313" key="6">
    <source>
        <dbReference type="Proteomes" id="UP000195437"/>
    </source>
</evidence>
<dbReference type="AlphaFoldDB" id="A0A1Y0IVD7"/>
<dbReference type="CDD" id="cd03885">
    <property type="entry name" value="M20_CPDG2"/>
    <property type="match status" value="1"/>
</dbReference>
<dbReference type="InterPro" id="IPR017150">
    <property type="entry name" value="Pept_M20_glutamate_carboxypep"/>
</dbReference>
<gene>
    <name evidence="5" type="ORF">CBW65_13245</name>
</gene>
<dbReference type="PANTHER" id="PTHR43808">
    <property type="entry name" value="ACETYLORNITHINE DEACETYLASE"/>
    <property type="match status" value="1"/>
</dbReference>
<evidence type="ECO:0000256" key="2">
    <source>
        <dbReference type="ARBA" id="ARBA00022801"/>
    </source>
</evidence>
<accession>A0A1Y0IVD7</accession>
<feature type="domain" description="Peptidase M20 dimerisation" evidence="4">
    <location>
        <begin position="181"/>
        <end position="273"/>
    </location>
</feature>
<dbReference type="InterPro" id="IPR002933">
    <property type="entry name" value="Peptidase_M20"/>
</dbReference>
<keyword evidence="2" id="KW-0378">Hydrolase</keyword>
<dbReference type="PANTHER" id="PTHR43808:SF9">
    <property type="entry name" value="BLL0789 PROTEIN"/>
    <property type="match status" value="1"/>
</dbReference>
<dbReference type="EMBL" id="CP021434">
    <property type="protein sequence ID" value="ARU63899.1"/>
    <property type="molecule type" value="Genomic_DNA"/>
</dbReference>
<protein>
    <submittedName>
        <fullName evidence="5">Peptidase M20</fullName>
    </submittedName>
</protein>
<dbReference type="SUPFAM" id="SSF53187">
    <property type="entry name" value="Zn-dependent exopeptidases"/>
    <property type="match status" value="1"/>
</dbReference>
<dbReference type="KEGG" id="tum:CBW65_13245"/>
<name>A0A1Y0IVD7_9BACL</name>
<dbReference type="PIRSF" id="PIRSF037238">
    <property type="entry name" value="Carboxypeptidase_G2"/>
    <property type="match status" value="1"/>
</dbReference>
<dbReference type="OrthoDB" id="9783294at2"/>
<feature type="active site" description="Proton acceptor" evidence="3">
    <location>
        <position position="145"/>
    </location>
</feature>
<proteinExistence type="predicted"/>
<evidence type="ECO:0000313" key="5">
    <source>
        <dbReference type="EMBL" id="ARU63899.1"/>
    </source>
</evidence>
<dbReference type="Pfam" id="PF07687">
    <property type="entry name" value="M20_dimer"/>
    <property type="match status" value="1"/>
</dbReference>
<dbReference type="Gene3D" id="3.30.70.360">
    <property type="match status" value="1"/>
</dbReference>
<evidence type="ECO:0000256" key="1">
    <source>
        <dbReference type="ARBA" id="ARBA00022723"/>
    </source>
</evidence>
<dbReference type="InterPro" id="IPR011650">
    <property type="entry name" value="Peptidase_M20_dimer"/>
</dbReference>
<dbReference type="Pfam" id="PF01546">
    <property type="entry name" value="Peptidase_M20"/>
    <property type="match status" value="1"/>
</dbReference>
<reference evidence="6" key="1">
    <citation type="submission" date="2017-05" db="EMBL/GenBank/DDBJ databases">
        <authorList>
            <person name="Sung H."/>
        </authorList>
    </citation>
    <scope>NUCLEOTIDE SEQUENCE [LARGE SCALE GENOMIC DNA]</scope>
    <source>
        <strain evidence="6">AR23208</strain>
    </source>
</reference>
<keyword evidence="6" id="KW-1185">Reference proteome</keyword>
<dbReference type="Gene3D" id="3.40.630.10">
    <property type="entry name" value="Zn peptidases"/>
    <property type="match status" value="1"/>
</dbReference>
<organism evidence="5 6">
    <name type="scientific">Tumebacillus avium</name>
    <dbReference type="NCBI Taxonomy" id="1903704"/>
    <lineage>
        <taxon>Bacteria</taxon>
        <taxon>Bacillati</taxon>
        <taxon>Bacillota</taxon>
        <taxon>Bacilli</taxon>
        <taxon>Bacillales</taxon>
        <taxon>Alicyclobacillaceae</taxon>
        <taxon>Tumebacillus</taxon>
    </lineage>
</organism>
<dbReference type="GO" id="GO:0016787">
    <property type="term" value="F:hydrolase activity"/>
    <property type="evidence" value="ECO:0007669"/>
    <property type="project" value="UniProtKB-KW"/>
</dbReference>
<evidence type="ECO:0000256" key="3">
    <source>
        <dbReference type="PIRSR" id="PIRSR037238-1"/>
    </source>
</evidence>
<dbReference type="Proteomes" id="UP000195437">
    <property type="component" value="Chromosome"/>
</dbReference>
<evidence type="ECO:0000259" key="4">
    <source>
        <dbReference type="Pfam" id="PF07687"/>
    </source>
</evidence>
<sequence length="376" mass="40537">MEQNWTQYFEGQLDDVLAELQLYVEMETPSQDKARIDALGEVIAARFAALGCTVEKIPQAVQGDQLRVTYGEGEEQILVLGHFDTVKDVGTLAVEPWRIEDGKAYGPGTYDMKSGIVFSYFALKAMIEQGVQPQKKLVFLWNTDEEIGSPSGSEPIVAEANKSALALVIEPCYGDGYLKTSRKGGGVFTVRAKGRAAHAGNEHKIGINAIAELAHQIVTIQGWTNYEAGTTLSVGKIIGGTTFNVVPEHAEMVVDVRVQTAAESERVTKLFAELKPVLPGAELHVSGEVDKFPMERTAGTERLYHHAVEQAKQEGFALKEIGVGGVSDGNVAALAGIPILDGLGPVGDGAHASHEHIVVNEIPRRIALLLRLFATL</sequence>
<dbReference type="InterPro" id="IPR050072">
    <property type="entry name" value="Peptidase_M20A"/>
</dbReference>
<dbReference type="SUPFAM" id="SSF55031">
    <property type="entry name" value="Bacterial exopeptidase dimerisation domain"/>
    <property type="match status" value="1"/>
</dbReference>
<dbReference type="InterPro" id="IPR036264">
    <property type="entry name" value="Bact_exopeptidase_dim_dom"/>
</dbReference>
<keyword evidence="1" id="KW-0479">Metal-binding</keyword>